<dbReference type="PANTHER" id="PTHR38011:SF7">
    <property type="entry name" value="2,5-DIAMINO-6-RIBOSYLAMINO-4(3H)-PYRIMIDINONE 5'-PHOSPHATE REDUCTASE"/>
    <property type="match status" value="1"/>
</dbReference>
<evidence type="ECO:0000256" key="1">
    <source>
        <dbReference type="ARBA" id="ARBA00005104"/>
    </source>
</evidence>
<keyword evidence="3" id="KW-0560">Oxidoreductase</keyword>
<protein>
    <submittedName>
        <fullName evidence="6">Pyrimidine reductase family protein</fullName>
    </submittedName>
</protein>
<proteinExistence type="predicted"/>
<dbReference type="InterPro" id="IPR002734">
    <property type="entry name" value="RibDG_C"/>
</dbReference>
<evidence type="ECO:0000256" key="4">
    <source>
        <dbReference type="SAM" id="MobiDB-lite"/>
    </source>
</evidence>
<keyword evidence="7" id="KW-1185">Reference proteome</keyword>
<evidence type="ECO:0000256" key="3">
    <source>
        <dbReference type="ARBA" id="ARBA00023002"/>
    </source>
</evidence>
<dbReference type="Gene3D" id="3.40.430.10">
    <property type="entry name" value="Dihydrofolate Reductase, subunit A"/>
    <property type="match status" value="1"/>
</dbReference>
<dbReference type="Proteomes" id="UP001500325">
    <property type="component" value="Unassembled WGS sequence"/>
</dbReference>
<reference evidence="7" key="1">
    <citation type="journal article" date="2019" name="Int. J. Syst. Evol. Microbiol.">
        <title>The Global Catalogue of Microorganisms (GCM) 10K type strain sequencing project: providing services to taxonomists for standard genome sequencing and annotation.</title>
        <authorList>
            <consortium name="The Broad Institute Genomics Platform"/>
            <consortium name="The Broad Institute Genome Sequencing Center for Infectious Disease"/>
            <person name="Wu L."/>
            <person name="Ma J."/>
        </authorList>
    </citation>
    <scope>NUCLEOTIDE SEQUENCE [LARGE SCALE GENOMIC DNA]</scope>
    <source>
        <strain evidence="7">JCM 18055</strain>
    </source>
</reference>
<dbReference type="SUPFAM" id="SSF53597">
    <property type="entry name" value="Dihydrofolate reductase-like"/>
    <property type="match status" value="1"/>
</dbReference>
<comment type="pathway">
    <text evidence="1">Cofactor biosynthesis; riboflavin biosynthesis.</text>
</comment>
<keyword evidence="2" id="KW-0521">NADP</keyword>
<organism evidence="6 7">
    <name type="scientific">Pseudonocardia yuanmonensis</name>
    <dbReference type="NCBI Taxonomy" id="1095914"/>
    <lineage>
        <taxon>Bacteria</taxon>
        <taxon>Bacillati</taxon>
        <taxon>Actinomycetota</taxon>
        <taxon>Actinomycetes</taxon>
        <taxon>Pseudonocardiales</taxon>
        <taxon>Pseudonocardiaceae</taxon>
        <taxon>Pseudonocardia</taxon>
    </lineage>
</organism>
<name>A0ABP8XCK8_9PSEU</name>
<gene>
    <name evidence="6" type="ORF">GCM10023215_48730</name>
</gene>
<dbReference type="InterPro" id="IPR050765">
    <property type="entry name" value="Riboflavin_Biosynth_HTPR"/>
</dbReference>
<feature type="compositionally biased region" description="Low complexity" evidence="4">
    <location>
        <begin position="29"/>
        <end position="40"/>
    </location>
</feature>
<evidence type="ECO:0000259" key="5">
    <source>
        <dbReference type="Pfam" id="PF01872"/>
    </source>
</evidence>
<sequence length="304" mass="30925">MPFPWITSAASGLPGVLPDGPRRTGPPVGADGAGRTATGRARGDRTGGAPAPAGCWDGAVRRLLPWDPAGPAAPAELAPEDLPGVYAYPPDPGRPWVRVNFVSSLDGAVSVDGRSGGLGTPADKAVFGTLRRLADVVLVGAGTARAERYRGARRPAIGRDAPPPIAVVTGSAALEPDLGLFTDTFVPTIVLTTAGAPPERRAALREAGADVVELPDLAVPTLLGELERRGMRRVLCEGGPGLHGDLIAAGAVDELCLTLSPLLAAGDAGRIAHGPAGRAPEGMALASVLEEDGTLLLRYVRTPG</sequence>
<dbReference type="EMBL" id="BAABIC010000018">
    <property type="protein sequence ID" value="GAA4703458.1"/>
    <property type="molecule type" value="Genomic_DNA"/>
</dbReference>
<evidence type="ECO:0000313" key="6">
    <source>
        <dbReference type="EMBL" id="GAA4703458.1"/>
    </source>
</evidence>
<evidence type="ECO:0000256" key="2">
    <source>
        <dbReference type="ARBA" id="ARBA00022857"/>
    </source>
</evidence>
<feature type="domain" description="Bacterial bifunctional deaminase-reductase C-terminal" evidence="5">
    <location>
        <begin position="95"/>
        <end position="274"/>
    </location>
</feature>
<feature type="region of interest" description="Disordered" evidence="4">
    <location>
        <begin position="11"/>
        <end position="53"/>
    </location>
</feature>
<comment type="caution">
    <text evidence="6">The sequence shown here is derived from an EMBL/GenBank/DDBJ whole genome shotgun (WGS) entry which is preliminary data.</text>
</comment>
<dbReference type="Pfam" id="PF01872">
    <property type="entry name" value="RibD_C"/>
    <property type="match status" value="1"/>
</dbReference>
<accession>A0ABP8XCK8</accession>
<evidence type="ECO:0000313" key="7">
    <source>
        <dbReference type="Proteomes" id="UP001500325"/>
    </source>
</evidence>
<dbReference type="InterPro" id="IPR024072">
    <property type="entry name" value="DHFR-like_dom_sf"/>
</dbReference>
<dbReference type="PANTHER" id="PTHR38011">
    <property type="entry name" value="DIHYDROFOLATE REDUCTASE FAMILY PROTEIN (AFU_ORTHOLOGUE AFUA_8G06820)"/>
    <property type="match status" value="1"/>
</dbReference>